<reference evidence="6" key="1">
    <citation type="submission" date="2022-03" db="EMBL/GenBank/DDBJ databases">
        <authorList>
            <person name="Alioto T."/>
            <person name="Alioto T."/>
            <person name="Gomez Garrido J."/>
        </authorList>
    </citation>
    <scope>NUCLEOTIDE SEQUENCE</scope>
</reference>
<dbReference type="InterPro" id="IPR042398">
    <property type="entry name" value="BCL2L13"/>
</dbReference>
<evidence type="ECO:0000313" key="6">
    <source>
        <dbReference type="EMBL" id="CAH2276448.1"/>
    </source>
</evidence>
<dbReference type="Pfam" id="PF00452">
    <property type="entry name" value="Bcl-2"/>
    <property type="match status" value="1"/>
</dbReference>
<accession>A0AAD1RRK4</accession>
<dbReference type="GO" id="GO:0006915">
    <property type="term" value="P:apoptotic process"/>
    <property type="evidence" value="ECO:0007669"/>
    <property type="project" value="InterPro"/>
</dbReference>
<proteinExistence type="inferred from homology"/>
<feature type="transmembrane region" description="Helical" evidence="4">
    <location>
        <begin position="416"/>
        <end position="438"/>
    </location>
</feature>
<dbReference type="PANTHER" id="PTHR15758:SF2">
    <property type="entry name" value="BCL-2-LIKE PROTEIN 13"/>
    <property type="match status" value="1"/>
</dbReference>
<keyword evidence="4" id="KW-0472">Membrane</keyword>
<sequence length="441" mass="48440">MASSATVPIGFHYETQYVVLSYLGFHPQDLLSGAQHAATPPVAKEQLEKIKIEIEEELKRLEDEIFAAFPTTGFDMHTSPVFSPASPEISIEECLSQLSEKLCLEIQEPLDKATEQLLSVNLIYAVFKMEVETTAAYTTGWNKVLVPLVLLQRLLLELTRRGEQTLEVLVQLGVRYIEEISSDYIIQQGGWGTVFSLESEEEDVQGLIAEDSNDIYILTSDQSEQVSPPESLAVSSSWQTESLPTSLGPESWQQVVMDPEELKSLDSNGGAEERSENNSSNSDIVHVEKEEIAAVIEEAAVVEETLEQEEEIEVDIEEKEILEVPSSLREVLTATLPSPPAEAQIPVVQLAHTDLDVPVKVVPENEPPVLPQEPKDESPISSPVEAEKIERPVSPILHSSPPVEEEPVFLTEGKSILLYGGAAAVAILAVAVGMVMALRKK</sequence>
<evidence type="ECO:0000256" key="1">
    <source>
        <dbReference type="ARBA" id="ARBA00009458"/>
    </source>
</evidence>
<comment type="similarity">
    <text evidence="1">Belongs to the Bcl-2 family.</text>
</comment>
<evidence type="ECO:0000256" key="2">
    <source>
        <dbReference type="SAM" id="Coils"/>
    </source>
</evidence>
<dbReference type="GO" id="GO:0042981">
    <property type="term" value="P:regulation of apoptotic process"/>
    <property type="evidence" value="ECO:0007669"/>
    <property type="project" value="InterPro"/>
</dbReference>
<organism evidence="6 7">
    <name type="scientific">Pelobates cultripes</name>
    <name type="common">Western spadefoot toad</name>
    <dbReference type="NCBI Taxonomy" id="61616"/>
    <lineage>
        <taxon>Eukaryota</taxon>
        <taxon>Metazoa</taxon>
        <taxon>Chordata</taxon>
        <taxon>Craniata</taxon>
        <taxon>Vertebrata</taxon>
        <taxon>Euteleostomi</taxon>
        <taxon>Amphibia</taxon>
        <taxon>Batrachia</taxon>
        <taxon>Anura</taxon>
        <taxon>Pelobatoidea</taxon>
        <taxon>Pelobatidae</taxon>
        <taxon>Pelobates</taxon>
    </lineage>
</organism>
<dbReference type="Proteomes" id="UP001295444">
    <property type="component" value="Chromosome 03"/>
</dbReference>
<keyword evidence="2" id="KW-0175">Coiled coil</keyword>
<feature type="region of interest" description="Disordered" evidence="3">
    <location>
        <begin position="221"/>
        <end position="285"/>
    </location>
</feature>
<protein>
    <submittedName>
        <fullName evidence="6">Bcl-2 13</fullName>
    </submittedName>
</protein>
<dbReference type="FunFam" id="1.10.437.10:FF:000015">
    <property type="entry name" value="BCL2 like 13"/>
    <property type="match status" value="1"/>
</dbReference>
<dbReference type="EMBL" id="OW240914">
    <property type="protein sequence ID" value="CAH2276448.1"/>
    <property type="molecule type" value="Genomic_DNA"/>
</dbReference>
<feature type="compositionally biased region" description="Polar residues" evidence="3">
    <location>
        <begin position="221"/>
        <end position="245"/>
    </location>
</feature>
<evidence type="ECO:0000256" key="3">
    <source>
        <dbReference type="SAM" id="MobiDB-lite"/>
    </source>
</evidence>
<feature type="domain" description="Bcl-2 Bcl-2 homology region 1-3" evidence="5">
    <location>
        <begin position="96"/>
        <end position="191"/>
    </location>
</feature>
<dbReference type="GO" id="GO:0005739">
    <property type="term" value="C:mitochondrion"/>
    <property type="evidence" value="ECO:0007669"/>
    <property type="project" value="TreeGrafter"/>
</dbReference>
<dbReference type="Gene3D" id="1.10.437.10">
    <property type="entry name" value="Blc2-like"/>
    <property type="match status" value="1"/>
</dbReference>
<gene>
    <name evidence="6" type="ORF">PECUL_23A014288</name>
</gene>
<dbReference type="InterPro" id="IPR046371">
    <property type="entry name" value="Bcl-2_BH1-3"/>
</dbReference>
<dbReference type="InterPro" id="IPR036834">
    <property type="entry name" value="Bcl-2-like_sf"/>
</dbReference>
<evidence type="ECO:0000256" key="4">
    <source>
        <dbReference type="SAM" id="Phobius"/>
    </source>
</evidence>
<dbReference type="GO" id="GO:0016020">
    <property type="term" value="C:membrane"/>
    <property type="evidence" value="ECO:0007669"/>
    <property type="project" value="TreeGrafter"/>
</dbReference>
<dbReference type="AlphaFoldDB" id="A0AAD1RRK4"/>
<evidence type="ECO:0000313" key="7">
    <source>
        <dbReference type="Proteomes" id="UP001295444"/>
    </source>
</evidence>
<feature type="coiled-coil region" evidence="2">
    <location>
        <begin position="292"/>
        <end position="322"/>
    </location>
</feature>
<evidence type="ECO:0000259" key="5">
    <source>
        <dbReference type="Pfam" id="PF00452"/>
    </source>
</evidence>
<keyword evidence="4" id="KW-0812">Transmembrane</keyword>
<keyword evidence="4" id="KW-1133">Transmembrane helix</keyword>
<dbReference type="PANTHER" id="PTHR15758">
    <property type="entry name" value="BCL-2-LIKE PROTEIN 13"/>
    <property type="match status" value="1"/>
</dbReference>
<keyword evidence="7" id="KW-1185">Reference proteome</keyword>
<name>A0AAD1RRK4_PELCU</name>
<dbReference type="SUPFAM" id="SSF56854">
    <property type="entry name" value="Bcl-2 inhibitors of programmed cell death"/>
    <property type="match status" value="1"/>
</dbReference>